<organism evidence="2 3">
    <name type="scientific">Burkholderia pseudomallei</name>
    <name type="common">Pseudomonas pseudomallei</name>
    <dbReference type="NCBI Taxonomy" id="28450"/>
    <lineage>
        <taxon>Bacteria</taxon>
        <taxon>Pseudomonadati</taxon>
        <taxon>Pseudomonadota</taxon>
        <taxon>Betaproteobacteria</taxon>
        <taxon>Burkholderiales</taxon>
        <taxon>Burkholderiaceae</taxon>
        <taxon>Burkholderia</taxon>
        <taxon>pseudomallei group</taxon>
    </lineage>
</organism>
<name>A0AAX0UGJ8_BURPE</name>
<accession>A0AAX0UGJ8</accession>
<protein>
    <submittedName>
        <fullName evidence="2">Uncharacterized protein</fullName>
    </submittedName>
</protein>
<evidence type="ECO:0000313" key="2">
    <source>
        <dbReference type="EMBL" id="PJO67871.1"/>
    </source>
</evidence>
<proteinExistence type="predicted"/>
<evidence type="ECO:0000256" key="1">
    <source>
        <dbReference type="SAM" id="MobiDB-lite"/>
    </source>
</evidence>
<reference evidence="2 3" key="1">
    <citation type="submission" date="2017-11" db="EMBL/GenBank/DDBJ databases">
        <title>Molecular characterization of Burkholderia pseudomallei and closely related isolates from Vietnam.</title>
        <authorList>
            <person name="Ustinov D.V."/>
            <person name="Antonov A.S."/>
            <person name="Avdusheva E.F."/>
            <person name="Shpak I.M."/>
            <person name="Zakharova I.B."/>
            <person name="Thi L.A."/>
            <person name="Teteryatnikova N."/>
            <person name="Lopasteyskaya Y.A."/>
            <person name="Kuzyutina J.A."/>
            <person name="Ngo T.N."/>
            <person name="Victorov D.V."/>
        </authorList>
    </citation>
    <scope>NUCLEOTIDE SEQUENCE [LARGE SCALE GENOMIC DNA]</scope>
    <source>
        <strain evidence="2 3">V1512</strain>
    </source>
</reference>
<evidence type="ECO:0000313" key="3">
    <source>
        <dbReference type="Proteomes" id="UP000231878"/>
    </source>
</evidence>
<dbReference type="EMBL" id="PHRB01000001">
    <property type="protein sequence ID" value="PJO67871.1"/>
    <property type="molecule type" value="Genomic_DNA"/>
</dbReference>
<dbReference type="RefSeq" id="WP_004536251.1">
    <property type="nucleotide sequence ID" value="NZ_CP008758.1"/>
</dbReference>
<dbReference type="AlphaFoldDB" id="A0AAX0UGJ8"/>
<feature type="region of interest" description="Disordered" evidence="1">
    <location>
        <begin position="40"/>
        <end position="65"/>
    </location>
</feature>
<dbReference type="Proteomes" id="UP000231878">
    <property type="component" value="Unassembled WGS sequence"/>
</dbReference>
<sequence>MIRGLRRRAGPPPGRESGPIVADDDVARLPARPVIAPANAVSTAAASKRAARRPDPPGRGWAGRHRTNPIAAHARHAAERHAQAAHATADRFGAISSFPLSAGKERMARAFSGPEAHAAQRFIDSC</sequence>
<comment type="caution">
    <text evidence="2">The sequence shown here is derived from an EMBL/GenBank/DDBJ whole genome shotgun (WGS) entry which is preliminary data.</text>
</comment>
<gene>
    <name evidence="2" type="ORF">CWD88_00825</name>
</gene>
<feature type="region of interest" description="Disordered" evidence="1">
    <location>
        <begin position="1"/>
        <end position="25"/>
    </location>
</feature>